<dbReference type="EMBL" id="ACPB03004116">
    <property type="status" value="NOT_ANNOTATED_CDS"/>
    <property type="molecule type" value="Genomic_DNA"/>
</dbReference>
<dbReference type="InParanoid" id="R4G3K6"/>
<evidence type="ECO:0000313" key="3">
    <source>
        <dbReference type="EnsemblMetazoa" id="RPRC014558-PA"/>
    </source>
</evidence>
<dbReference type="PANTHER" id="PTHR37685">
    <property type="entry name" value="GEO11136P1-RELATED"/>
    <property type="match status" value="1"/>
</dbReference>
<dbReference type="AlphaFoldDB" id="R4G3K6"/>
<accession>R4G3K6</accession>
<feature type="chain" id="PRO_5014108762" evidence="1">
    <location>
        <begin position="20"/>
        <end position="127"/>
    </location>
</feature>
<reference evidence="3" key="3">
    <citation type="submission" date="2015-05" db="UniProtKB">
        <authorList>
            <consortium name="EnsemblMetazoa"/>
        </authorList>
    </citation>
    <scope>IDENTIFICATION</scope>
</reference>
<dbReference type="PANTHER" id="PTHR37685:SF1">
    <property type="entry name" value="GEO11136P1-RELATED"/>
    <property type="match status" value="1"/>
</dbReference>
<feature type="signal peptide" evidence="1">
    <location>
        <begin position="1"/>
        <end position="19"/>
    </location>
</feature>
<dbReference type="EMBL" id="GAHY01001596">
    <property type="protein sequence ID" value="JAA75914.1"/>
    <property type="molecule type" value="mRNA"/>
</dbReference>
<keyword evidence="1" id="KW-0732">Signal</keyword>
<dbReference type="GeneID" id="141451644"/>
<dbReference type="VEuPathDB" id="VectorBase:RPRC014558"/>
<dbReference type="Pfam" id="PF15868">
    <property type="entry name" value="MBF2"/>
    <property type="match status" value="1"/>
</dbReference>
<reference evidence="2" key="1">
    <citation type="submission" date="2013-04" db="EMBL/GenBank/DDBJ databases">
        <title>An insight into the transcriptome of the digestive tract of the blood sucking bug, Rhodnius prolixus.</title>
        <authorList>
            <person name="Ribeiro J.M.C."/>
            <person name="Genta F.A."/>
            <person name="Sorgine M.H.F."/>
            <person name="Paiva-Silva G.O."/>
            <person name="Majerowicz D."/>
            <person name="Medeiros M."/>
            <person name="Koerich L."/>
            <person name="Terra W.R."/>
            <person name="Ferreira C."/>
            <person name="Pimentel A.C."/>
            <person name="Bisch P.M."/>
            <person name="Diniz M.M.P."/>
            <person name="Nascimento R."/>
            <person name="Salmon D."/>
            <person name="Silber A.M."/>
            <person name="Alves M."/>
            <person name="Oliveira M.F."/>
            <person name="Gondim K.C."/>
            <person name="Silva Neto M.A.C."/>
            <person name="Atella G.C."/>
            <person name="Araujo H."/>
            <person name="Dias F.S."/>
            <person name="Polycarpo C.R."/>
            <person name="Fampa P."/>
            <person name="Melo A.C."/>
            <person name="Tanaka A.S."/>
            <person name="Balczun C."/>
            <person name="Oliveira J.H.M."/>
            <person name="Goncalves R."/>
            <person name="Lazoski C."/>
            <person name="Pereira M.A."/>
            <person name="Rivera-Pomar R."/>
            <person name="Diambra L."/>
            <person name="Schaub G.A."/>
            <person name="Garcia E.S."/>
            <person name="Azambuja P."/>
            <person name="Braz G.R.C."/>
            <person name="Oliveira P.L."/>
        </authorList>
    </citation>
    <scope>NUCLEOTIDE SEQUENCE</scope>
</reference>
<dbReference type="RefSeq" id="XP_073979207.1">
    <property type="nucleotide sequence ID" value="XM_074123106.1"/>
</dbReference>
<dbReference type="EnsemblMetazoa" id="RPRC014558-RA">
    <property type="protein sequence ID" value="RPRC014558-PA"/>
    <property type="gene ID" value="RPRC014558"/>
</dbReference>
<dbReference type="OMA" id="NQSHNAF"/>
<protein>
    <submittedName>
        <fullName evidence="2 3">Putative conserved secreted protein</fullName>
    </submittedName>
</protein>
<dbReference type="Proteomes" id="UP000015103">
    <property type="component" value="Unassembled WGS sequence"/>
</dbReference>
<name>R4G3K6_RHOPR</name>
<reference evidence="4" key="2">
    <citation type="submission" date="2015-04" db="EMBL/GenBank/DDBJ databases">
        <authorList>
            <person name="Wilson R.K."/>
            <person name="Warren W."/>
            <person name="Dotson E."/>
            <person name="Oliveira P.L."/>
        </authorList>
    </citation>
    <scope>NUCLEOTIDE SEQUENCE</scope>
</reference>
<keyword evidence="4" id="KW-1185">Reference proteome</keyword>
<sequence>MGIKLVFLLILGISASVWAYPKTDCGSGPEHNLVQGRREPGGRLLFTTRVKMPKSYFRVQSYDIKWPNSSGVTFDHITRFEVHDQLHDGTGGCAFLSGGGPGKNFIKFHLKTQRGGSYDFVIKIYGR</sequence>
<dbReference type="InterPro" id="IPR031734">
    <property type="entry name" value="MBF2"/>
</dbReference>
<dbReference type="HOGENOM" id="CLU_152785_2_0_1"/>
<proteinExistence type="evidence at transcript level"/>
<organism evidence="2">
    <name type="scientific">Rhodnius prolixus</name>
    <name type="common">Triatomid bug</name>
    <dbReference type="NCBI Taxonomy" id="13249"/>
    <lineage>
        <taxon>Eukaryota</taxon>
        <taxon>Metazoa</taxon>
        <taxon>Ecdysozoa</taxon>
        <taxon>Arthropoda</taxon>
        <taxon>Hexapoda</taxon>
        <taxon>Insecta</taxon>
        <taxon>Pterygota</taxon>
        <taxon>Neoptera</taxon>
        <taxon>Paraneoptera</taxon>
        <taxon>Hemiptera</taxon>
        <taxon>Heteroptera</taxon>
        <taxon>Panheteroptera</taxon>
        <taxon>Cimicomorpha</taxon>
        <taxon>Reduviidae</taxon>
        <taxon>Triatominae</taxon>
        <taxon>Rhodnius</taxon>
    </lineage>
</organism>
<evidence type="ECO:0000313" key="2">
    <source>
        <dbReference type="EMBL" id="JAA75914.1"/>
    </source>
</evidence>
<evidence type="ECO:0000313" key="4">
    <source>
        <dbReference type="Proteomes" id="UP000015103"/>
    </source>
</evidence>
<evidence type="ECO:0000256" key="1">
    <source>
        <dbReference type="SAM" id="SignalP"/>
    </source>
</evidence>
<dbReference type="eggNOG" id="ENOG502SE18">
    <property type="taxonomic scope" value="Eukaryota"/>
</dbReference>